<protein>
    <submittedName>
        <fullName evidence="2">Uncharacterized protein</fullName>
    </submittedName>
</protein>
<organism evidence="2 3">
    <name type="scientific">Castilleja foliolosa</name>
    <dbReference type="NCBI Taxonomy" id="1961234"/>
    <lineage>
        <taxon>Eukaryota</taxon>
        <taxon>Viridiplantae</taxon>
        <taxon>Streptophyta</taxon>
        <taxon>Embryophyta</taxon>
        <taxon>Tracheophyta</taxon>
        <taxon>Spermatophyta</taxon>
        <taxon>Magnoliopsida</taxon>
        <taxon>eudicotyledons</taxon>
        <taxon>Gunneridae</taxon>
        <taxon>Pentapetalae</taxon>
        <taxon>asterids</taxon>
        <taxon>lamiids</taxon>
        <taxon>Lamiales</taxon>
        <taxon>Orobanchaceae</taxon>
        <taxon>Pedicularideae</taxon>
        <taxon>Castillejinae</taxon>
        <taxon>Castilleja</taxon>
    </lineage>
</organism>
<proteinExistence type="predicted"/>
<dbReference type="Pfam" id="PF03004">
    <property type="entry name" value="Transposase_24"/>
    <property type="match status" value="1"/>
</dbReference>
<dbReference type="AlphaFoldDB" id="A0ABD3BTV0"/>
<dbReference type="Proteomes" id="UP001632038">
    <property type="component" value="Unassembled WGS sequence"/>
</dbReference>
<evidence type="ECO:0000313" key="3">
    <source>
        <dbReference type="Proteomes" id="UP001632038"/>
    </source>
</evidence>
<feature type="coiled-coil region" evidence="1">
    <location>
        <begin position="124"/>
        <end position="165"/>
    </location>
</feature>
<accession>A0ABD3BTV0</accession>
<dbReference type="InterPro" id="IPR004252">
    <property type="entry name" value="Probable_transposase_24"/>
</dbReference>
<name>A0ABD3BTV0_9LAMI</name>
<gene>
    <name evidence="2" type="ORF">CASFOL_035022</name>
</gene>
<evidence type="ECO:0000256" key="1">
    <source>
        <dbReference type="SAM" id="Coils"/>
    </source>
</evidence>
<dbReference type="EMBL" id="JAVIJP010000066">
    <property type="protein sequence ID" value="KAL3620110.1"/>
    <property type="molecule type" value="Genomic_DNA"/>
</dbReference>
<sequence length="236" mass="26899">MPRARGAYAGLIYSGQHSQWPRHGHYQASRRVETRELAAKTGKEPTNYEILLNYHQKPDGTFTDSKSKRISDEYQITLSQRLADSDEGTLIDPNEVYLDIVGTTKGRRFGLGCLGKKVGSGFGSSQESVRYKELQDKLAQQQDKLTQQQEQIERMQRTQEAQSQRELMFGETLQQTVAAAGPHKSLVHPTTIRIRHNYYGKEGVYFRKIGQHNEVIKSYITLIGSGFYPFKNVISR</sequence>
<keyword evidence="3" id="KW-1185">Reference proteome</keyword>
<comment type="caution">
    <text evidence="2">The sequence shown here is derived from an EMBL/GenBank/DDBJ whole genome shotgun (WGS) entry which is preliminary data.</text>
</comment>
<evidence type="ECO:0000313" key="2">
    <source>
        <dbReference type="EMBL" id="KAL3620110.1"/>
    </source>
</evidence>
<keyword evidence="1" id="KW-0175">Coiled coil</keyword>
<reference evidence="3" key="1">
    <citation type="journal article" date="2024" name="IScience">
        <title>Strigolactones Initiate the Formation of Haustorium-like Structures in Castilleja.</title>
        <authorList>
            <person name="Buerger M."/>
            <person name="Peterson D."/>
            <person name="Chory J."/>
        </authorList>
    </citation>
    <scope>NUCLEOTIDE SEQUENCE [LARGE SCALE GENOMIC DNA]</scope>
</reference>